<sequence length="238" mass="27021">MASYRLEDDLGDCLVYEIRGMQKQESPEDQQKEPVTGVALGKLCPLKVKHGILRVPKLDGGLEKSPVDGGLDKHRFVPYDEADEGAVYRTKCSLNASNLLTRWCERLKPKTGSRTIHPYLNGKDVGLMFKIKPMQYPKLFENMHAVMEEEISHSNHGHAKEDERLKPIDCEVEKIEEVSKIVESPKKEAFEAKIELTPESQELPILLEKKILKMSCISKFLNMEFQATMIADPTIRAV</sequence>
<proteinExistence type="predicted"/>
<dbReference type="EMBL" id="PGOL01000679">
    <property type="protein sequence ID" value="PKI66303.1"/>
    <property type="molecule type" value="Genomic_DNA"/>
</dbReference>
<dbReference type="Proteomes" id="UP000233551">
    <property type="component" value="Unassembled WGS sequence"/>
</dbReference>
<keyword evidence="2" id="KW-1185">Reference proteome</keyword>
<accession>A0A2I0KDQ3</accession>
<protein>
    <submittedName>
        <fullName evidence="1">Uncharacterized protein</fullName>
    </submittedName>
</protein>
<evidence type="ECO:0000313" key="1">
    <source>
        <dbReference type="EMBL" id="PKI66303.1"/>
    </source>
</evidence>
<organism evidence="1 2">
    <name type="scientific">Punica granatum</name>
    <name type="common">Pomegranate</name>
    <dbReference type="NCBI Taxonomy" id="22663"/>
    <lineage>
        <taxon>Eukaryota</taxon>
        <taxon>Viridiplantae</taxon>
        <taxon>Streptophyta</taxon>
        <taxon>Embryophyta</taxon>
        <taxon>Tracheophyta</taxon>
        <taxon>Spermatophyta</taxon>
        <taxon>Magnoliopsida</taxon>
        <taxon>eudicotyledons</taxon>
        <taxon>Gunneridae</taxon>
        <taxon>Pentapetalae</taxon>
        <taxon>rosids</taxon>
        <taxon>malvids</taxon>
        <taxon>Myrtales</taxon>
        <taxon>Lythraceae</taxon>
        <taxon>Punica</taxon>
    </lineage>
</organism>
<reference evidence="1 2" key="1">
    <citation type="submission" date="2017-11" db="EMBL/GenBank/DDBJ databases">
        <title>De-novo sequencing of pomegranate (Punica granatum L.) genome.</title>
        <authorList>
            <person name="Akparov Z."/>
            <person name="Amiraslanov A."/>
            <person name="Hajiyeva S."/>
            <person name="Abbasov M."/>
            <person name="Kaur K."/>
            <person name="Hamwieh A."/>
            <person name="Solovyev V."/>
            <person name="Salamov A."/>
            <person name="Braich B."/>
            <person name="Kosarev P."/>
            <person name="Mahmoud A."/>
            <person name="Hajiyev E."/>
            <person name="Babayeva S."/>
            <person name="Izzatullayeva V."/>
            <person name="Mammadov A."/>
            <person name="Mammadov A."/>
            <person name="Sharifova S."/>
            <person name="Ojaghi J."/>
            <person name="Eynullazada K."/>
            <person name="Bayramov B."/>
            <person name="Abdulazimova A."/>
            <person name="Shahmuradov I."/>
        </authorList>
    </citation>
    <scope>NUCLEOTIDE SEQUENCE [LARGE SCALE GENOMIC DNA]</scope>
    <source>
        <strain evidence="2">cv. AG2017</strain>
        <tissue evidence="1">Leaf</tissue>
    </source>
</reference>
<evidence type="ECO:0000313" key="2">
    <source>
        <dbReference type="Proteomes" id="UP000233551"/>
    </source>
</evidence>
<comment type="caution">
    <text evidence="1">The sequence shown here is derived from an EMBL/GenBank/DDBJ whole genome shotgun (WGS) entry which is preliminary data.</text>
</comment>
<gene>
    <name evidence="1" type="ORF">CRG98_013265</name>
</gene>
<name>A0A2I0KDQ3_PUNGR</name>
<dbReference type="AlphaFoldDB" id="A0A2I0KDQ3"/>